<feature type="chain" id="PRO_5046021478" evidence="2">
    <location>
        <begin position="20"/>
        <end position="200"/>
    </location>
</feature>
<protein>
    <submittedName>
        <fullName evidence="3">Uncharacterized protein</fullName>
    </submittedName>
</protein>
<evidence type="ECO:0000256" key="2">
    <source>
        <dbReference type="SAM" id="SignalP"/>
    </source>
</evidence>
<comment type="caution">
    <text evidence="3">The sequence shown here is derived from an EMBL/GenBank/DDBJ whole genome shotgun (WGS) entry which is preliminary data.</text>
</comment>
<dbReference type="EMBL" id="CAUYUJ010003479">
    <property type="protein sequence ID" value="CAK0805505.1"/>
    <property type="molecule type" value="Genomic_DNA"/>
</dbReference>
<organism evidence="3 4">
    <name type="scientific">Prorocentrum cordatum</name>
    <dbReference type="NCBI Taxonomy" id="2364126"/>
    <lineage>
        <taxon>Eukaryota</taxon>
        <taxon>Sar</taxon>
        <taxon>Alveolata</taxon>
        <taxon>Dinophyceae</taxon>
        <taxon>Prorocentrales</taxon>
        <taxon>Prorocentraceae</taxon>
        <taxon>Prorocentrum</taxon>
    </lineage>
</organism>
<keyword evidence="4" id="KW-1185">Reference proteome</keyword>
<accession>A0ABN9QJV5</accession>
<feature type="non-terminal residue" evidence="3">
    <location>
        <position position="200"/>
    </location>
</feature>
<keyword evidence="2" id="KW-0732">Signal</keyword>
<evidence type="ECO:0000256" key="1">
    <source>
        <dbReference type="SAM" id="MobiDB-lite"/>
    </source>
</evidence>
<evidence type="ECO:0000313" key="4">
    <source>
        <dbReference type="Proteomes" id="UP001189429"/>
    </source>
</evidence>
<gene>
    <name evidence="3" type="ORF">PCOR1329_LOCUS11998</name>
</gene>
<evidence type="ECO:0000313" key="3">
    <source>
        <dbReference type="EMBL" id="CAK0805505.1"/>
    </source>
</evidence>
<sequence>MALGSALTLVSFALYCCCACTVRRLCCHHKGGDLLDASDSDEESKPTLALTDGRTPQPYQGVLQDSELAALLADIDEEDPLSGECSLDLAVSAPRARRAAPPSEKRRRGSWIASSAPRARGRSSATGALASGGRSSTAWCAFSTPTRRWWRASAPPWRCGASWRVLPVSLRRQLVGPALAGAVLGAAVARQGPEARPSFG</sequence>
<name>A0ABN9QJV5_9DINO</name>
<feature type="region of interest" description="Disordered" evidence="1">
    <location>
        <begin position="36"/>
        <end position="56"/>
    </location>
</feature>
<proteinExistence type="predicted"/>
<reference evidence="3" key="1">
    <citation type="submission" date="2023-10" db="EMBL/GenBank/DDBJ databases">
        <authorList>
            <person name="Chen Y."/>
            <person name="Shah S."/>
            <person name="Dougan E. K."/>
            <person name="Thang M."/>
            <person name="Chan C."/>
        </authorList>
    </citation>
    <scope>NUCLEOTIDE SEQUENCE [LARGE SCALE GENOMIC DNA]</scope>
</reference>
<feature type="compositionally biased region" description="Low complexity" evidence="1">
    <location>
        <begin position="113"/>
        <end position="133"/>
    </location>
</feature>
<feature type="signal peptide" evidence="2">
    <location>
        <begin position="1"/>
        <end position="19"/>
    </location>
</feature>
<dbReference type="Proteomes" id="UP001189429">
    <property type="component" value="Unassembled WGS sequence"/>
</dbReference>
<feature type="region of interest" description="Disordered" evidence="1">
    <location>
        <begin position="96"/>
        <end position="133"/>
    </location>
</feature>